<dbReference type="Proteomes" id="UP000275865">
    <property type="component" value="Unassembled WGS sequence"/>
</dbReference>
<accession>A0A3A9YC91</accession>
<proteinExistence type="predicted"/>
<evidence type="ECO:0000313" key="2">
    <source>
        <dbReference type="EMBL" id="RKN34858.1"/>
    </source>
</evidence>
<reference evidence="2 3" key="1">
    <citation type="submission" date="2018-09" db="EMBL/GenBank/DDBJ databases">
        <title>Micromonospora sp. nov. MS1-9, isolated from a root of Musa sp.</title>
        <authorList>
            <person name="Kuncharoen N."/>
            <person name="Kudo T."/>
            <person name="Ohkuma M."/>
            <person name="Yuki M."/>
            <person name="Tanasupawat S."/>
        </authorList>
    </citation>
    <scope>NUCLEOTIDE SEQUENCE [LARGE SCALE GENOMIC DNA]</scope>
    <source>
        <strain evidence="2 3">MS1-9</strain>
    </source>
</reference>
<gene>
    <name evidence="2" type="ORF">D7044_05970</name>
</gene>
<dbReference type="AlphaFoldDB" id="A0A3A9YC91"/>
<comment type="caution">
    <text evidence="2">The sequence shown here is derived from an EMBL/GenBank/DDBJ whole genome shotgun (WGS) entry which is preliminary data.</text>
</comment>
<dbReference type="GO" id="GO:0016787">
    <property type="term" value="F:hydrolase activity"/>
    <property type="evidence" value="ECO:0007669"/>
    <property type="project" value="UniProtKB-KW"/>
</dbReference>
<dbReference type="Pfam" id="PF12697">
    <property type="entry name" value="Abhydrolase_6"/>
    <property type="match status" value="1"/>
</dbReference>
<protein>
    <submittedName>
        <fullName evidence="2">Alpha/beta hydrolase</fullName>
    </submittedName>
</protein>
<name>A0A3A9YC91_9ACTN</name>
<organism evidence="2 3">
    <name type="scientific">Micromonospora musae</name>
    <dbReference type="NCBI Taxonomy" id="1894970"/>
    <lineage>
        <taxon>Bacteria</taxon>
        <taxon>Bacillati</taxon>
        <taxon>Actinomycetota</taxon>
        <taxon>Actinomycetes</taxon>
        <taxon>Micromonosporales</taxon>
        <taxon>Micromonosporaceae</taxon>
        <taxon>Micromonospora</taxon>
    </lineage>
</organism>
<dbReference type="PANTHER" id="PTHR43689">
    <property type="entry name" value="HYDROLASE"/>
    <property type="match status" value="1"/>
</dbReference>
<keyword evidence="2" id="KW-0378">Hydrolase</keyword>
<dbReference type="EMBL" id="RAZT01000003">
    <property type="protein sequence ID" value="RKN34858.1"/>
    <property type="molecule type" value="Genomic_DNA"/>
</dbReference>
<dbReference type="SUPFAM" id="SSF53474">
    <property type="entry name" value="alpha/beta-Hydrolases"/>
    <property type="match status" value="1"/>
</dbReference>
<dbReference type="Gene3D" id="3.40.50.1820">
    <property type="entry name" value="alpha/beta hydrolase"/>
    <property type="match status" value="1"/>
</dbReference>
<evidence type="ECO:0000313" key="3">
    <source>
        <dbReference type="Proteomes" id="UP000275865"/>
    </source>
</evidence>
<dbReference type="PANTHER" id="PTHR43689:SF8">
    <property type="entry name" value="ALPHA_BETA-HYDROLASES SUPERFAMILY PROTEIN"/>
    <property type="match status" value="1"/>
</dbReference>
<evidence type="ECO:0000259" key="1">
    <source>
        <dbReference type="Pfam" id="PF12697"/>
    </source>
</evidence>
<dbReference type="InterPro" id="IPR029058">
    <property type="entry name" value="AB_hydrolase_fold"/>
</dbReference>
<sequence length="312" mass="33556">MRASARRRRLLEQHHRRDAQHLEQLAKQEQGAAVTTPESHDQHVRSADGTRLVVRRTGAGDPVVLVHGSGGGLHSWATVADRLAEEHEVWLPARRGYGPSEVPAGIKSFEDDVADLTAVIQTAGGASDRPVHLVGASYGATVALHTAVASPGRLRSLALFEPPLFAAGPRIAPLRDRYRVAFAHNDQPAMAATLNEVTQVPAEVVAALAAAMGDRTPDPVEAKRSALGWLHDLEALAEDDPEIGRWSAVGVPTLLLQGADTWEPMPTTMDALAAALPRVRRIIWQGQSHFVTHTAPDLVADALRQFFAEIPA</sequence>
<feature type="domain" description="AB hydrolase-1" evidence="1">
    <location>
        <begin position="63"/>
        <end position="302"/>
    </location>
</feature>
<dbReference type="InterPro" id="IPR000073">
    <property type="entry name" value="AB_hydrolase_1"/>
</dbReference>